<proteinExistence type="predicted"/>
<dbReference type="RefSeq" id="WP_235122714.1">
    <property type="nucleotide sequence ID" value="NZ_CP090978.1"/>
</dbReference>
<gene>
    <name evidence="2" type="ORF">L0M14_14490</name>
</gene>
<evidence type="ECO:0000313" key="3">
    <source>
        <dbReference type="Proteomes" id="UP001649230"/>
    </source>
</evidence>
<protein>
    <submittedName>
        <fullName evidence="2">Uncharacterized protein</fullName>
    </submittedName>
</protein>
<evidence type="ECO:0000313" key="2">
    <source>
        <dbReference type="EMBL" id="UJF36159.1"/>
    </source>
</evidence>
<sequence length="91" mass="9742">MLSSVGWFDVLLFAELSWMISRAATRLRARWEARPALPAPAAPGAELPAMPRLAASARRQLAARDGELLQAEAGTSLSHSSPRRTSLGAAF</sequence>
<dbReference type="Proteomes" id="UP001649230">
    <property type="component" value="Chromosome"/>
</dbReference>
<dbReference type="EMBL" id="CP090978">
    <property type="protein sequence ID" value="UJF36159.1"/>
    <property type="molecule type" value="Genomic_DNA"/>
</dbReference>
<organism evidence="2 3">
    <name type="scientific">Paenibacillus hexagrammi</name>
    <dbReference type="NCBI Taxonomy" id="2908839"/>
    <lineage>
        <taxon>Bacteria</taxon>
        <taxon>Bacillati</taxon>
        <taxon>Bacillota</taxon>
        <taxon>Bacilli</taxon>
        <taxon>Bacillales</taxon>
        <taxon>Paenibacillaceae</taxon>
        <taxon>Paenibacillus</taxon>
    </lineage>
</organism>
<feature type="region of interest" description="Disordered" evidence="1">
    <location>
        <begin position="72"/>
        <end position="91"/>
    </location>
</feature>
<reference evidence="2 3" key="1">
    <citation type="journal article" date="2024" name="Int. J. Syst. Evol. Microbiol.">
        <title>Paenibacillus hexagrammi sp. nov., a novel bacterium isolated from the gut content of Hexagrammos agrammus.</title>
        <authorList>
            <person name="Jung H.K."/>
            <person name="Kim D.G."/>
            <person name="Zin H."/>
            <person name="Park J."/>
            <person name="Jung H."/>
            <person name="Kim Y.O."/>
            <person name="Kong H.J."/>
            <person name="Kim J.W."/>
            <person name="Kim Y.S."/>
        </authorList>
    </citation>
    <scope>NUCLEOTIDE SEQUENCE [LARGE SCALE GENOMIC DNA]</scope>
    <source>
        <strain evidence="2 3">YPD9-1</strain>
    </source>
</reference>
<name>A0ABY3SSC2_9BACL</name>
<keyword evidence="3" id="KW-1185">Reference proteome</keyword>
<evidence type="ECO:0000256" key="1">
    <source>
        <dbReference type="SAM" id="MobiDB-lite"/>
    </source>
</evidence>
<accession>A0ABY3SSC2</accession>
<feature type="compositionally biased region" description="Polar residues" evidence="1">
    <location>
        <begin position="73"/>
        <end position="84"/>
    </location>
</feature>